<keyword evidence="2" id="KW-1185">Reference proteome</keyword>
<accession>A0ABR1KZG5</accession>
<proteinExistence type="predicted"/>
<sequence>MGSSQHPGVIMNSGQKQGHLIPLFWSVITSGPPKPVKDHQAYKNRVVKRERAHSVGGFFDIYANSMRHMQKPSEFAIFEMDWDVPEVDDERLEDLNDLSPDAVEVPEQAIEVAAEPDATQIAARGRSLLIEESDRLEAKYSTQTLSADQLGEILDAASHIMESIGKTITRAERYAWERELHGIRTDPSMPTHLPNLLRWRMRTHDRLKHCAGWGAAESQRRRHFDNLMFASSRTWPVYKHWFPSASACFVRAWLALVYNGATGLTVDSSLSDLWNELFALIQDICASGLEDDAVGQALEIPVEIYHNLVYENIKLGERLYRGAIVSFDGAWWMDNNVFALEHKVFLALRGAQGLVSSH</sequence>
<dbReference type="Proteomes" id="UP001363622">
    <property type="component" value="Unassembled WGS sequence"/>
</dbReference>
<protein>
    <submittedName>
        <fullName evidence="1">Uncharacterized protein</fullName>
    </submittedName>
</protein>
<comment type="caution">
    <text evidence="1">The sequence shown here is derived from an EMBL/GenBank/DDBJ whole genome shotgun (WGS) entry which is preliminary data.</text>
</comment>
<evidence type="ECO:0000313" key="2">
    <source>
        <dbReference type="Proteomes" id="UP001363622"/>
    </source>
</evidence>
<evidence type="ECO:0000313" key="1">
    <source>
        <dbReference type="EMBL" id="KAK7524238.1"/>
    </source>
</evidence>
<reference evidence="1 2" key="1">
    <citation type="submission" date="2024-04" db="EMBL/GenBank/DDBJ databases">
        <title>Phyllosticta paracitricarpa is synonymous to the EU quarantine fungus P. citricarpa based on phylogenomic analyses.</title>
        <authorList>
            <consortium name="Lawrence Berkeley National Laboratory"/>
            <person name="Van Ingen-Buijs V.A."/>
            <person name="Van Westerhoven A.C."/>
            <person name="Haridas S."/>
            <person name="Skiadas P."/>
            <person name="Martin F."/>
            <person name="Groenewald J.Z."/>
            <person name="Crous P.W."/>
            <person name="Seidl M.F."/>
        </authorList>
    </citation>
    <scope>NUCLEOTIDE SEQUENCE [LARGE SCALE GENOMIC DNA]</scope>
    <source>
        <strain evidence="1 2">CBS 123371</strain>
    </source>
</reference>
<organism evidence="1 2">
    <name type="scientific">Phyllosticta citriasiana</name>
    <dbReference type="NCBI Taxonomy" id="595635"/>
    <lineage>
        <taxon>Eukaryota</taxon>
        <taxon>Fungi</taxon>
        <taxon>Dikarya</taxon>
        <taxon>Ascomycota</taxon>
        <taxon>Pezizomycotina</taxon>
        <taxon>Dothideomycetes</taxon>
        <taxon>Dothideomycetes incertae sedis</taxon>
        <taxon>Botryosphaeriales</taxon>
        <taxon>Phyllostictaceae</taxon>
        <taxon>Phyllosticta</taxon>
    </lineage>
</organism>
<name>A0ABR1KZG5_9PEZI</name>
<gene>
    <name evidence="1" type="ORF">IWZ03DRAFT_411026</name>
</gene>
<dbReference type="EMBL" id="JBBPHU010000001">
    <property type="protein sequence ID" value="KAK7524238.1"/>
    <property type="molecule type" value="Genomic_DNA"/>
</dbReference>